<dbReference type="AlphaFoldDB" id="A0A0A9HQ60"/>
<name>A0A0A9HQ60_ARUDO</name>
<evidence type="ECO:0000313" key="1">
    <source>
        <dbReference type="EMBL" id="JAE35033.1"/>
    </source>
</evidence>
<reference evidence="1" key="2">
    <citation type="journal article" date="2015" name="Data Brief">
        <title>Shoot transcriptome of the giant reed, Arundo donax.</title>
        <authorList>
            <person name="Barrero R.A."/>
            <person name="Guerrero F.D."/>
            <person name="Moolhuijzen P."/>
            <person name="Goolsby J.A."/>
            <person name="Tidwell J."/>
            <person name="Bellgard S.E."/>
            <person name="Bellgard M.I."/>
        </authorList>
    </citation>
    <scope>NUCLEOTIDE SEQUENCE</scope>
    <source>
        <tissue evidence="1">Shoot tissue taken approximately 20 cm above the soil surface</tissue>
    </source>
</reference>
<accession>A0A0A9HQ60</accession>
<protein>
    <submittedName>
        <fullName evidence="1">Uncharacterized protein</fullName>
    </submittedName>
</protein>
<organism evidence="1">
    <name type="scientific">Arundo donax</name>
    <name type="common">Giant reed</name>
    <name type="synonym">Donax arundinaceus</name>
    <dbReference type="NCBI Taxonomy" id="35708"/>
    <lineage>
        <taxon>Eukaryota</taxon>
        <taxon>Viridiplantae</taxon>
        <taxon>Streptophyta</taxon>
        <taxon>Embryophyta</taxon>
        <taxon>Tracheophyta</taxon>
        <taxon>Spermatophyta</taxon>
        <taxon>Magnoliopsida</taxon>
        <taxon>Liliopsida</taxon>
        <taxon>Poales</taxon>
        <taxon>Poaceae</taxon>
        <taxon>PACMAD clade</taxon>
        <taxon>Arundinoideae</taxon>
        <taxon>Arundineae</taxon>
        <taxon>Arundo</taxon>
    </lineage>
</organism>
<dbReference type="EMBL" id="GBRH01162863">
    <property type="protein sequence ID" value="JAE35033.1"/>
    <property type="molecule type" value="Transcribed_RNA"/>
</dbReference>
<proteinExistence type="predicted"/>
<reference evidence="1" key="1">
    <citation type="submission" date="2014-09" db="EMBL/GenBank/DDBJ databases">
        <authorList>
            <person name="Magalhaes I.L.F."/>
            <person name="Oliveira U."/>
            <person name="Santos F.R."/>
            <person name="Vidigal T.H.D.A."/>
            <person name="Brescovit A.D."/>
            <person name="Santos A.J."/>
        </authorList>
    </citation>
    <scope>NUCLEOTIDE SEQUENCE</scope>
    <source>
        <tissue evidence="1">Shoot tissue taken approximately 20 cm above the soil surface</tissue>
    </source>
</reference>
<sequence>MASPLGVILTCAAVACRFLDLGSTMCLTACRLSSW</sequence>